<name>A0A4S8JZI3_MUSBA</name>
<accession>A0A4S8JZI3</accession>
<gene>
    <name evidence="2" type="ORF">C4D60_Mb05t28320</name>
</gene>
<evidence type="ECO:0000313" key="3">
    <source>
        <dbReference type="Proteomes" id="UP000317650"/>
    </source>
</evidence>
<sequence length="92" mass="10666">MRDGLFTAFHREKDLVSFFHTERRSWLERAQARGGPRHRCLSIGLEPPECEALVLVCSCMALHFSFALLLLVMVQARRAQVFWLPAFYPSED</sequence>
<dbReference type="AlphaFoldDB" id="A0A4S8JZI3"/>
<keyword evidence="1" id="KW-1133">Transmembrane helix</keyword>
<comment type="caution">
    <text evidence="2">The sequence shown here is derived from an EMBL/GenBank/DDBJ whole genome shotgun (WGS) entry which is preliminary data.</text>
</comment>
<keyword evidence="1" id="KW-0472">Membrane</keyword>
<evidence type="ECO:0000256" key="1">
    <source>
        <dbReference type="SAM" id="Phobius"/>
    </source>
</evidence>
<protein>
    <submittedName>
        <fullName evidence="2">Uncharacterized protein</fullName>
    </submittedName>
</protein>
<evidence type="ECO:0000313" key="2">
    <source>
        <dbReference type="EMBL" id="THU67782.1"/>
    </source>
</evidence>
<proteinExistence type="predicted"/>
<dbReference type="Proteomes" id="UP000317650">
    <property type="component" value="Chromosome 5"/>
</dbReference>
<reference evidence="2 3" key="1">
    <citation type="journal article" date="2019" name="Nat. Plants">
        <title>Genome sequencing of Musa balbisiana reveals subgenome evolution and function divergence in polyploid bananas.</title>
        <authorList>
            <person name="Yao X."/>
        </authorList>
    </citation>
    <scope>NUCLEOTIDE SEQUENCE [LARGE SCALE GENOMIC DNA]</scope>
    <source>
        <strain evidence="3">cv. DH-PKW</strain>
        <tissue evidence="2">Leaves</tissue>
    </source>
</reference>
<feature type="transmembrane region" description="Helical" evidence="1">
    <location>
        <begin position="52"/>
        <end position="74"/>
    </location>
</feature>
<keyword evidence="3" id="KW-1185">Reference proteome</keyword>
<dbReference type="EMBL" id="PYDT01000003">
    <property type="protein sequence ID" value="THU67782.1"/>
    <property type="molecule type" value="Genomic_DNA"/>
</dbReference>
<organism evidence="2 3">
    <name type="scientific">Musa balbisiana</name>
    <name type="common">Banana</name>
    <dbReference type="NCBI Taxonomy" id="52838"/>
    <lineage>
        <taxon>Eukaryota</taxon>
        <taxon>Viridiplantae</taxon>
        <taxon>Streptophyta</taxon>
        <taxon>Embryophyta</taxon>
        <taxon>Tracheophyta</taxon>
        <taxon>Spermatophyta</taxon>
        <taxon>Magnoliopsida</taxon>
        <taxon>Liliopsida</taxon>
        <taxon>Zingiberales</taxon>
        <taxon>Musaceae</taxon>
        <taxon>Musa</taxon>
    </lineage>
</organism>
<keyword evidence="1" id="KW-0812">Transmembrane</keyword>